<keyword evidence="4 8" id="KW-0812">Transmembrane</keyword>
<dbReference type="InterPro" id="IPR002416">
    <property type="entry name" value="T2SS_protein-GspH"/>
</dbReference>
<keyword evidence="6 8" id="KW-0472">Membrane</keyword>
<evidence type="ECO:0000313" key="9">
    <source>
        <dbReference type="EMBL" id="SDN58915.1"/>
    </source>
</evidence>
<proteinExistence type="predicted"/>
<feature type="transmembrane region" description="Helical" evidence="8">
    <location>
        <begin position="6"/>
        <end position="25"/>
    </location>
</feature>
<keyword evidence="10" id="KW-1185">Reference proteome</keyword>
<dbReference type="EMBL" id="FNIL01000002">
    <property type="protein sequence ID" value="SDN58915.1"/>
    <property type="molecule type" value="Genomic_DNA"/>
</dbReference>
<evidence type="ECO:0000256" key="2">
    <source>
        <dbReference type="ARBA" id="ARBA00004241"/>
    </source>
</evidence>
<dbReference type="NCBIfam" id="TIGR02532">
    <property type="entry name" value="IV_pilin_GFxxxE"/>
    <property type="match status" value="1"/>
</dbReference>
<protein>
    <submittedName>
        <fullName evidence="9">Type IV pilin N-term methylation site GFxxxE</fullName>
    </submittedName>
</protein>
<keyword evidence="7" id="KW-0178">Competence</keyword>
<dbReference type="Proteomes" id="UP000198778">
    <property type="component" value="Unassembled WGS sequence"/>
</dbReference>
<dbReference type="Gene3D" id="3.30.700.10">
    <property type="entry name" value="Glycoprotein, Type 4 Pilin"/>
    <property type="match status" value="1"/>
</dbReference>
<organism evidence="9 10">
    <name type="scientific">Alkalicoccus daliensis</name>
    <dbReference type="NCBI Taxonomy" id="745820"/>
    <lineage>
        <taxon>Bacteria</taxon>
        <taxon>Bacillati</taxon>
        <taxon>Bacillota</taxon>
        <taxon>Bacilli</taxon>
        <taxon>Bacillales</taxon>
        <taxon>Bacillaceae</taxon>
        <taxon>Alkalicoccus</taxon>
    </lineage>
</organism>
<dbReference type="STRING" id="745820.SAMN04488053_102154"/>
<dbReference type="GO" id="GO:0015628">
    <property type="term" value="P:protein secretion by the type II secretion system"/>
    <property type="evidence" value="ECO:0007669"/>
    <property type="project" value="InterPro"/>
</dbReference>
<sequence>MQPAYSMMMGEVGFFVLIFILFTILKKEERWKMRNMKQKMQKLLKQQKGFTLVELLAVIVILGIIAAIAIPAIGGIIDNSKKDAHIANAEALVSAARLAVVSDESIFDGDGTVTDAVLVSNGYLESELEDPDGGSYSPAEVTYVDGNYEVNLNNGTRKALTGNIENIRSAGRSYFDATPASGDGN</sequence>
<name>A0A1H0CM38_9BACI</name>
<dbReference type="GO" id="GO:0016020">
    <property type="term" value="C:membrane"/>
    <property type="evidence" value="ECO:0007669"/>
    <property type="project" value="UniProtKB-SubCell"/>
</dbReference>
<dbReference type="InterPro" id="IPR045584">
    <property type="entry name" value="Pilin-like"/>
</dbReference>
<evidence type="ECO:0000256" key="5">
    <source>
        <dbReference type="ARBA" id="ARBA00022989"/>
    </source>
</evidence>
<dbReference type="GO" id="GO:0030420">
    <property type="term" value="P:establishment of competence for transformation"/>
    <property type="evidence" value="ECO:0007669"/>
    <property type="project" value="UniProtKB-KW"/>
</dbReference>
<dbReference type="GO" id="GO:0015627">
    <property type="term" value="C:type II protein secretion system complex"/>
    <property type="evidence" value="ECO:0007669"/>
    <property type="project" value="InterPro"/>
</dbReference>
<dbReference type="Pfam" id="PF07963">
    <property type="entry name" value="N_methyl"/>
    <property type="match status" value="1"/>
</dbReference>
<keyword evidence="3" id="KW-0488">Methylation</keyword>
<comment type="subcellular location">
    <subcellularLocation>
        <location evidence="2">Cell surface</location>
    </subcellularLocation>
    <subcellularLocation>
        <location evidence="1">Membrane</location>
        <topology evidence="1">Single-pass membrane protein</topology>
    </subcellularLocation>
</comment>
<dbReference type="GO" id="GO:0009986">
    <property type="term" value="C:cell surface"/>
    <property type="evidence" value="ECO:0007669"/>
    <property type="project" value="UniProtKB-SubCell"/>
</dbReference>
<evidence type="ECO:0000256" key="6">
    <source>
        <dbReference type="ARBA" id="ARBA00023136"/>
    </source>
</evidence>
<dbReference type="RefSeq" id="WP_342028376.1">
    <property type="nucleotide sequence ID" value="NZ_FNIL01000002.1"/>
</dbReference>
<evidence type="ECO:0000256" key="3">
    <source>
        <dbReference type="ARBA" id="ARBA00022481"/>
    </source>
</evidence>
<dbReference type="PRINTS" id="PR00885">
    <property type="entry name" value="BCTERIALGSPH"/>
</dbReference>
<dbReference type="AlphaFoldDB" id="A0A1H0CM38"/>
<evidence type="ECO:0000313" key="10">
    <source>
        <dbReference type="Proteomes" id="UP000198778"/>
    </source>
</evidence>
<evidence type="ECO:0000256" key="4">
    <source>
        <dbReference type="ARBA" id="ARBA00022692"/>
    </source>
</evidence>
<evidence type="ECO:0000256" key="7">
    <source>
        <dbReference type="ARBA" id="ARBA00023287"/>
    </source>
</evidence>
<gene>
    <name evidence="9" type="ORF">SAMN04488053_102154</name>
</gene>
<dbReference type="PROSITE" id="PS00409">
    <property type="entry name" value="PROKAR_NTER_METHYL"/>
    <property type="match status" value="1"/>
</dbReference>
<keyword evidence="5 8" id="KW-1133">Transmembrane helix</keyword>
<feature type="transmembrane region" description="Helical" evidence="8">
    <location>
        <begin position="49"/>
        <end position="73"/>
    </location>
</feature>
<accession>A0A1H0CM38</accession>
<dbReference type="SUPFAM" id="SSF54523">
    <property type="entry name" value="Pili subunits"/>
    <property type="match status" value="1"/>
</dbReference>
<reference evidence="10" key="1">
    <citation type="submission" date="2016-10" db="EMBL/GenBank/DDBJ databases">
        <authorList>
            <person name="Varghese N."/>
            <person name="Submissions S."/>
        </authorList>
    </citation>
    <scope>NUCLEOTIDE SEQUENCE [LARGE SCALE GENOMIC DNA]</scope>
    <source>
        <strain evidence="10">CGMCC 1.10369</strain>
    </source>
</reference>
<dbReference type="InterPro" id="IPR012902">
    <property type="entry name" value="N_methyl_site"/>
</dbReference>
<evidence type="ECO:0000256" key="8">
    <source>
        <dbReference type="SAM" id="Phobius"/>
    </source>
</evidence>
<evidence type="ECO:0000256" key="1">
    <source>
        <dbReference type="ARBA" id="ARBA00004167"/>
    </source>
</evidence>